<evidence type="ECO:0000313" key="4">
    <source>
        <dbReference type="Proteomes" id="UP000053660"/>
    </source>
</evidence>
<dbReference type="InterPro" id="IPR036575">
    <property type="entry name" value="TFIIS_cen_dom_sf"/>
</dbReference>
<dbReference type="AlphaFoldDB" id="A0A0B1T011"/>
<dbReference type="GO" id="GO:0006351">
    <property type="term" value="P:DNA-templated transcription"/>
    <property type="evidence" value="ECO:0007669"/>
    <property type="project" value="InterPro"/>
</dbReference>
<feature type="compositionally biased region" description="Basic and acidic residues" evidence="1">
    <location>
        <begin position="137"/>
        <end position="152"/>
    </location>
</feature>
<evidence type="ECO:0000256" key="1">
    <source>
        <dbReference type="SAM" id="MobiDB-lite"/>
    </source>
</evidence>
<reference evidence="3 4" key="1">
    <citation type="submission" date="2014-03" db="EMBL/GenBank/DDBJ databases">
        <title>Draft genome of the hookworm Oesophagostomum dentatum.</title>
        <authorList>
            <person name="Mitreva M."/>
        </authorList>
    </citation>
    <scope>NUCLEOTIDE SEQUENCE [LARGE SCALE GENOMIC DNA]</scope>
    <source>
        <strain evidence="3 4">OD-Hann</strain>
    </source>
</reference>
<feature type="compositionally biased region" description="Basic and acidic residues" evidence="1">
    <location>
        <begin position="165"/>
        <end position="181"/>
    </location>
</feature>
<feature type="region of interest" description="Disordered" evidence="1">
    <location>
        <begin position="308"/>
        <end position="415"/>
    </location>
</feature>
<dbReference type="PROSITE" id="PS51321">
    <property type="entry name" value="TFIIS_CENTRAL"/>
    <property type="match status" value="1"/>
</dbReference>
<dbReference type="Pfam" id="PF07500">
    <property type="entry name" value="TFIIS_M"/>
    <property type="match status" value="1"/>
</dbReference>
<evidence type="ECO:0000259" key="2">
    <source>
        <dbReference type="PROSITE" id="PS51321"/>
    </source>
</evidence>
<feature type="compositionally biased region" description="Basic and acidic residues" evidence="1">
    <location>
        <begin position="55"/>
        <end position="64"/>
    </location>
</feature>
<dbReference type="EMBL" id="KN554122">
    <property type="protein sequence ID" value="KHJ89506.1"/>
    <property type="molecule type" value="Genomic_DNA"/>
</dbReference>
<dbReference type="SMART" id="SM00510">
    <property type="entry name" value="TFS2M"/>
    <property type="match status" value="1"/>
</dbReference>
<evidence type="ECO:0000313" key="3">
    <source>
        <dbReference type="EMBL" id="KHJ89506.1"/>
    </source>
</evidence>
<dbReference type="OrthoDB" id="5874435at2759"/>
<feature type="compositionally biased region" description="Low complexity" evidence="1">
    <location>
        <begin position="189"/>
        <end position="200"/>
    </location>
</feature>
<dbReference type="Gene3D" id="1.10.472.30">
    <property type="entry name" value="Transcription elongation factor S-II, central domain"/>
    <property type="match status" value="1"/>
</dbReference>
<keyword evidence="4" id="KW-1185">Reference proteome</keyword>
<gene>
    <name evidence="3" type="ORF">OESDEN_10668</name>
</gene>
<proteinExistence type="predicted"/>
<feature type="domain" description="TFIIS central" evidence="2">
    <location>
        <begin position="220"/>
        <end position="335"/>
    </location>
</feature>
<dbReference type="Proteomes" id="UP000053660">
    <property type="component" value="Unassembled WGS sequence"/>
</dbReference>
<dbReference type="InterPro" id="IPR003618">
    <property type="entry name" value="TFIIS_cen_dom"/>
</dbReference>
<feature type="compositionally biased region" description="Basic and acidic residues" evidence="1">
    <location>
        <begin position="73"/>
        <end position="91"/>
    </location>
</feature>
<feature type="compositionally biased region" description="Basic and acidic residues" evidence="1">
    <location>
        <begin position="380"/>
        <end position="410"/>
    </location>
</feature>
<feature type="compositionally biased region" description="Pro residues" evidence="1">
    <location>
        <begin position="34"/>
        <end position="44"/>
    </location>
</feature>
<name>A0A0B1T011_OESDE</name>
<sequence>MVFALTRLLKFKDVAAAIRKREEARSSSKKGKKAPPPTPDPPTTPKASTAKKRPKESEETPKTKEKSRHKDHKERSPSQEKTRKSSKDTHPPSKKKSKKEKIERSPAREDKDSNDSKFSLSTLSKQGKSSPNDENEEKPKEEDLKQEEHDASMENNNVESVLPQDDERDKENMQSKNEETSKRKRKRSASSSSSCSSASSSRHRSSDDSDSEQNAHVKSTAKKKAHSERTKMDKLKFTMKSCKEIAESVEAALFKVCESNLNSPKYKGWTKTFIQNVTDCRNKGFYHRVLTGDLSVQKLVTLEAEDMRKPEYSSPLNGEGSEEAIKTESVGTVSPATATTNAAKTEENSENAAQTTVKSEEGGAAVSSTPEPGARKKSTSKKESPAKTPLNDKKKLDAKLTRQSSRKSDGQKLAAASALDSILGDGAKDTTEQHLSHFYDVNCNVAGESTPRLYT</sequence>
<feature type="compositionally biased region" description="Basic and acidic residues" evidence="1">
    <location>
        <begin position="100"/>
        <end position="115"/>
    </location>
</feature>
<protein>
    <submittedName>
        <fullName evidence="3">Transcription factor S-II, central domain protein</fullName>
    </submittedName>
</protein>
<dbReference type="SUPFAM" id="SSF46942">
    <property type="entry name" value="Elongation factor TFIIS domain 2"/>
    <property type="match status" value="1"/>
</dbReference>
<accession>A0A0B1T011</accession>
<feature type="compositionally biased region" description="Polar residues" evidence="1">
    <location>
        <begin position="116"/>
        <end position="130"/>
    </location>
</feature>
<feature type="region of interest" description="Disordered" evidence="1">
    <location>
        <begin position="14"/>
        <end position="232"/>
    </location>
</feature>
<organism evidence="3 4">
    <name type="scientific">Oesophagostomum dentatum</name>
    <name type="common">Nodular worm</name>
    <dbReference type="NCBI Taxonomy" id="61180"/>
    <lineage>
        <taxon>Eukaryota</taxon>
        <taxon>Metazoa</taxon>
        <taxon>Ecdysozoa</taxon>
        <taxon>Nematoda</taxon>
        <taxon>Chromadorea</taxon>
        <taxon>Rhabditida</taxon>
        <taxon>Rhabditina</taxon>
        <taxon>Rhabditomorpha</taxon>
        <taxon>Strongyloidea</taxon>
        <taxon>Strongylidae</taxon>
        <taxon>Oesophagostomum</taxon>
    </lineage>
</organism>